<keyword evidence="2" id="KW-0732">Signal</keyword>
<evidence type="ECO:0000256" key="1">
    <source>
        <dbReference type="ARBA" id="ARBA00022801"/>
    </source>
</evidence>
<keyword evidence="1" id="KW-0378">Hydrolase</keyword>
<keyword evidence="4" id="KW-1185">Reference proteome</keyword>
<proteinExistence type="predicted"/>
<dbReference type="PANTHER" id="PTHR45648:SF22">
    <property type="entry name" value="GDSL LIPASE_ACYLHYDROLASE FAMILY PROTEIN (AFU_ORTHOLOGUE AFUA_4G14700)"/>
    <property type="match status" value="1"/>
</dbReference>
<dbReference type="InterPro" id="IPR001087">
    <property type="entry name" value="GDSL"/>
</dbReference>
<dbReference type="Pfam" id="PF00657">
    <property type="entry name" value="Lipase_GDSL"/>
    <property type="match status" value="1"/>
</dbReference>
<dbReference type="AlphaFoldDB" id="A0A3N1Y0L8"/>
<evidence type="ECO:0000313" key="4">
    <source>
        <dbReference type="Proteomes" id="UP000276634"/>
    </source>
</evidence>
<dbReference type="GO" id="GO:0016298">
    <property type="term" value="F:lipase activity"/>
    <property type="evidence" value="ECO:0007669"/>
    <property type="project" value="InterPro"/>
</dbReference>
<sequence>MARRMVCGWLGVLLLLGAGTAAALPYTGMVVLGDSLSDGGNALILSGGASASPPFDPVPSLPYGSGRFSDGAVAAEQVASALGLPLAPSLAGGTNYALGGARTGPASGTGLPLTLADQAALYLADVGGVVPGNPLFWIWGGANDLRDAAALPDPTAAVAAAAGRIATLIGDLAAAGARHFVVLGAPDLGMTPEAAAAGVAAQASALAAGFNAALAAGLDLLEATIPGLDLTRVDVFGTMRAVAADPAAFGLADVTTPCLRFGEPDPALAVCADPGAHLFWDAIHPTAAGHRIAAETVLRALPEPPLAWLLLPGLLLLAPRLARGRGAVTTRRPRR</sequence>
<dbReference type="InterPro" id="IPR008265">
    <property type="entry name" value="Lipase_GDSL_AS"/>
</dbReference>
<evidence type="ECO:0000313" key="3">
    <source>
        <dbReference type="EMBL" id="ROR32379.1"/>
    </source>
</evidence>
<dbReference type="InterPro" id="IPR036514">
    <property type="entry name" value="SGNH_hydro_sf"/>
</dbReference>
<dbReference type="Gene3D" id="3.40.50.1110">
    <property type="entry name" value="SGNH hydrolase"/>
    <property type="match status" value="1"/>
</dbReference>
<gene>
    <name evidence="3" type="ORF">EDC57_1579</name>
</gene>
<reference evidence="3 4" key="1">
    <citation type="submission" date="2018-11" db="EMBL/GenBank/DDBJ databases">
        <title>Genomic Encyclopedia of Type Strains, Phase IV (KMG-IV): sequencing the most valuable type-strain genomes for metagenomic binning, comparative biology and taxonomic classification.</title>
        <authorList>
            <person name="Goeker M."/>
        </authorList>
    </citation>
    <scope>NUCLEOTIDE SEQUENCE [LARGE SCALE GENOMIC DNA]</scope>
    <source>
        <strain evidence="3 4">DSM 100275</strain>
    </source>
</reference>
<dbReference type="PANTHER" id="PTHR45648">
    <property type="entry name" value="GDSL LIPASE/ACYLHYDROLASE FAMILY PROTEIN (AFU_ORTHOLOGUE AFUA_4G14700)"/>
    <property type="match status" value="1"/>
</dbReference>
<accession>A0A3N1Y0L8</accession>
<dbReference type="CDD" id="cd01846">
    <property type="entry name" value="fatty_acyltransferase_like"/>
    <property type="match status" value="1"/>
</dbReference>
<comment type="caution">
    <text evidence="3">The sequence shown here is derived from an EMBL/GenBank/DDBJ whole genome shotgun (WGS) entry which is preliminary data.</text>
</comment>
<dbReference type="RefSeq" id="WP_170165074.1">
    <property type="nucleotide sequence ID" value="NZ_RJVI01000002.1"/>
</dbReference>
<dbReference type="EMBL" id="RJVI01000002">
    <property type="protein sequence ID" value="ROR32379.1"/>
    <property type="molecule type" value="Genomic_DNA"/>
</dbReference>
<organism evidence="3 4">
    <name type="scientific">Inmirania thermothiophila</name>
    <dbReference type="NCBI Taxonomy" id="1750597"/>
    <lineage>
        <taxon>Bacteria</taxon>
        <taxon>Pseudomonadati</taxon>
        <taxon>Pseudomonadota</taxon>
        <taxon>Gammaproteobacteria</taxon>
        <taxon>Chromatiales</taxon>
        <taxon>Ectothiorhodospiraceae</taxon>
        <taxon>Inmirania</taxon>
    </lineage>
</organism>
<dbReference type="SUPFAM" id="SSF52266">
    <property type="entry name" value="SGNH hydrolase"/>
    <property type="match status" value="1"/>
</dbReference>
<dbReference type="Proteomes" id="UP000276634">
    <property type="component" value="Unassembled WGS sequence"/>
</dbReference>
<dbReference type="InterPro" id="IPR051058">
    <property type="entry name" value="GDSL_Est/Lipase"/>
</dbReference>
<protein>
    <submittedName>
        <fullName evidence="3">Phospholipase/lecithinase/hemolysin</fullName>
    </submittedName>
</protein>
<feature type="chain" id="PRO_5018270943" evidence="2">
    <location>
        <begin position="24"/>
        <end position="335"/>
    </location>
</feature>
<dbReference type="GO" id="GO:0006629">
    <property type="term" value="P:lipid metabolic process"/>
    <property type="evidence" value="ECO:0007669"/>
    <property type="project" value="InterPro"/>
</dbReference>
<feature type="signal peptide" evidence="2">
    <location>
        <begin position="1"/>
        <end position="23"/>
    </location>
</feature>
<evidence type="ECO:0000256" key="2">
    <source>
        <dbReference type="SAM" id="SignalP"/>
    </source>
</evidence>
<name>A0A3N1Y0L8_9GAMM</name>
<dbReference type="PROSITE" id="PS01098">
    <property type="entry name" value="LIPASE_GDSL_SER"/>
    <property type="match status" value="1"/>
</dbReference>